<proteinExistence type="predicted"/>
<name>A0AA86N072_9BACT</name>
<dbReference type="Proteomes" id="UP001179121">
    <property type="component" value="Chromosome"/>
</dbReference>
<dbReference type="SUPFAM" id="SSF53098">
    <property type="entry name" value="Ribonuclease H-like"/>
    <property type="match status" value="1"/>
</dbReference>
<dbReference type="InterPro" id="IPR048020">
    <property type="entry name" value="Transpos_IS3"/>
</dbReference>
<dbReference type="EMBL" id="OX365700">
    <property type="protein sequence ID" value="CAI4032177.1"/>
    <property type="molecule type" value="Genomic_DNA"/>
</dbReference>
<evidence type="ECO:0008006" key="7">
    <source>
        <dbReference type="Google" id="ProtNLM"/>
    </source>
</evidence>
<dbReference type="EMBL" id="OX365700">
    <property type="protein sequence ID" value="CAI4032681.1"/>
    <property type="molecule type" value="Genomic_DNA"/>
</dbReference>
<dbReference type="InterPro" id="IPR050900">
    <property type="entry name" value="Transposase_IS3/IS150/IS904"/>
</dbReference>
<protein>
    <recommendedName>
        <fullName evidence="7">Transposase</fullName>
    </recommendedName>
</protein>
<feature type="domain" description="HTH-like" evidence="2">
    <location>
        <begin position="53"/>
        <end position="105"/>
    </location>
</feature>
<dbReference type="InterPro" id="IPR036397">
    <property type="entry name" value="RNaseH_sf"/>
</dbReference>
<dbReference type="Pfam" id="PF00665">
    <property type="entry name" value="rve"/>
    <property type="match status" value="1"/>
</dbReference>
<dbReference type="GO" id="GO:0015074">
    <property type="term" value="P:DNA integration"/>
    <property type="evidence" value="ECO:0007669"/>
    <property type="project" value="InterPro"/>
</dbReference>
<accession>A0AA86N072</accession>
<keyword evidence="6" id="KW-1185">Reference proteome</keyword>
<dbReference type="GO" id="GO:0003676">
    <property type="term" value="F:nucleic acid binding"/>
    <property type="evidence" value="ECO:0007669"/>
    <property type="project" value="InterPro"/>
</dbReference>
<dbReference type="PANTHER" id="PTHR46889:SF4">
    <property type="entry name" value="TRANSPOSASE INSO FOR INSERTION SEQUENCE ELEMENT IS911B-RELATED"/>
    <property type="match status" value="1"/>
</dbReference>
<feature type="domain" description="Integrase catalytic" evidence="1">
    <location>
        <begin position="128"/>
        <end position="222"/>
    </location>
</feature>
<dbReference type="KEGG" id="nti:DNFV4_02605"/>
<dbReference type="AlphaFoldDB" id="A0AA86N072"/>
<dbReference type="KEGG" id="nti:DNFV4_03111"/>
<dbReference type="EMBL" id="OX365700">
    <property type="protein sequence ID" value="CAI4032305.1"/>
    <property type="molecule type" value="Genomic_DNA"/>
</dbReference>
<evidence type="ECO:0000259" key="2">
    <source>
        <dbReference type="Pfam" id="PF13276"/>
    </source>
</evidence>
<evidence type="ECO:0000313" key="5">
    <source>
        <dbReference type="EMBL" id="CAI4032681.1"/>
    </source>
</evidence>
<organism evidence="4 6">
    <name type="scientific">Nitrospira tepida</name>
    <dbReference type="NCBI Taxonomy" id="2973512"/>
    <lineage>
        <taxon>Bacteria</taxon>
        <taxon>Pseudomonadati</taxon>
        <taxon>Nitrospirota</taxon>
        <taxon>Nitrospiria</taxon>
        <taxon>Nitrospirales</taxon>
        <taxon>Nitrospiraceae</taxon>
        <taxon>Nitrospira</taxon>
    </lineage>
</organism>
<dbReference type="Pfam" id="PF13276">
    <property type="entry name" value="HTH_21"/>
    <property type="match status" value="1"/>
</dbReference>
<dbReference type="NCBIfam" id="NF033516">
    <property type="entry name" value="transpos_IS3"/>
    <property type="match status" value="1"/>
</dbReference>
<evidence type="ECO:0000259" key="1">
    <source>
        <dbReference type="Pfam" id="PF00665"/>
    </source>
</evidence>
<evidence type="ECO:0000313" key="4">
    <source>
        <dbReference type="EMBL" id="CAI4032305.1"/>
    </source>
</evidence>
<dbReference type="KEGG" id="nti:DNFV4_02734"/>
<dbReference type="InterPro" id="IPR001584">
    <property type="entry name" value="Integrase_cat-core"/>
</dbReference>
<sequence length="283" mass="32559">MAAKKALSVPRETRRGWIHADPGAVSIVQQCVVAGLARSTYYYEPVPERAENLTLMRLIDELYLQRPFYGVPRMTDWLQRLGHVVNHKRVARLMRVMGLQAVLPGPHTSRRQPAHPTYPYLLRELAVERPNHVWCADITYVPMRRGFLYLVAVLDWYSRYVLAWALSNTLDALFCLEALENALGSGQPEIFNTDQGAQFTSDEFTGRLEGAGVRISMDGRGRALDNIFVERLWRSVKYEEIYLRDDADGAEAWAGLQRYFLFYNTERRHQSLGRRTPAEVHFG</sequence>
<dbReference type="PANTHER" id="PTHR46889">
    <property type="entry name" value="TRANSPOSASE INSF FOR INSERTION SEQUENCE IS3B-RELATED"/>
    <property type="match status" value="1"/>
</dbReference>
<evidence type="ECO:0000313" key="3">
    <source>
        <dbReference type="EMBL" id="CAI4032177.1"/>
    </source>
</evidence>
<dbReference type="Gene3D" id="3.30.420.10">
    <property type="entry name" value="Ribonuclease H-like superfamily/Ribonuclease H"/>
    <property type="match status" value="1"/>
</dbReference>
<reference evidence="4" key="1">
    <citation type="submission" date="2022-10" db="EMBL/GenBank/DDBJ databases">
        <authorList>
            <person name="Koch H."/>
        </authorList>
    </citation>
    <scope>NUCLEOTIDE SEQUENCE</scope>
    <source>
        <strain evidence="4">DNF</strain>
    </source>
</reference>
<dbReference type="InterPro" id="IPR025948">
    <property type="entry name" value="HTH-like_dom"/>
</dbReference>
<evidence type="ECO:0000313" key="6">
    <source>
        <dbReference type="Proteomes" id="UP001179121"/>
    </source>
</evidence>
<gene>
    <name evidence="3" type="ORF">DNFV4_02605</name>
    <name evidence="4" type="ORF">DNFV4_02734</name>
    <name evidence="5" type="ORF">DNFV4_03111</name>
</gene>
<dbReference type="InterPro" id="IPR012337">
    <property type="entry name" value="RNaseH-like_sf"/>
</dbReference>